<accession>A0A5B7IHX1</accession>
<reference evidence="1 2" key="1">
    <citation type="submission" date="2019-05" db="EMBL/GenBank/DDBJ databases">
        <title>Another draft genome of Portunus trituberculatus and its Hox gene families provides insights of decapod evolution.</title>
        <authorList>
            <person name="Jeong J.-H."/>
            <person name="Song I."/>
            <person name="Kim S."/>
            <person name="Choi T."/>
            <person name="Kim D."/>
            <person name="Ryu S."/>
            <person name="Kim W."/>
        </authorList>
    </citation>
    <scope>NUCLEOTIDE SEQUENCE [LARGE SCALE GENOMIC DNA]</scope>
    <source>
        <tissue evidence="1">Muscle</tissue>
    </source>
</reference>
<dbReference type="EMBL" id="VSRR010056925">
    <property type="protein sequence ID" value="MPC81429.1"/>
    <property type="molecule type" value="Genomic_DNA"/>
</dbReference>
<gene>
    <name evidence="1" type="ORF">E2C01_076045</name>
</gene>
<name>A0A5B7IHX1_PORTR</name>
<comment type="caution">
    <text evidence="1">The sequence shown here is derived from an EMBL/GenBank/DDBJ whole genome shotgun (WGS) entry which is preliminary data.</text>
</comment>
<protein>
    <submittedName>
        <fullName evidence="1">Uncharacterized protein</fullName>
    </submittedName>
</protein>
<evidence type="ECO:0000313" key="1">
    <source>
        <dbReference type="EMBL" id="MPC81429.1"/>
    </source>
</evidence>
<keyword evidence="2" id="KW-1185">Reference proteome</keyword>
<evidence type="ECO:0000313" key="2">
    <source>
        <dbReference type="Proteomes" id="UP000324222"/>
    </source>
</evidence>
<sequence>MYIKVIGHSAEGGESNWFACYLNCLRELEAAAAARTFPRDTCGSPMQLAMRRRQLTTHTMV</sequence>
<dbReference type="Proteomes" id="UP000324222">
    <property type="component" value="Unassembled WGS sequence"/>
</dbReference>
<proteinExistence type="predicted"/>
<organism evidence="1 2">
    <name type="scientific">Portunus trituberculatus</name>
    <name type="common">Swimming crab</name>
    <name type="synonym">Neptunus trituberculatus</name>
    <dbReference type="NCBI Taxonomy" id="210409"/>
    <lineage>
        <taxon>Eukaryota</taxon>
        <taxon>Metazoa</taxon>
        <taxon>Ecdysozoa</taxon>
        <taxon>Arthropoda</taxon>
        <taxon>Crustacea</taxon>
        <taxon>Multicrustacea</taxon>
        <taxon>Malacostraca</taxon>
        <taxon>Eumalacostraca</taxon>
        <taxon>Eucarida</taxon>
        <taxon>Decapoda</taxon>
        <taxon>Pleocyemata</taxon>
        <taxon>Brachyura</taxon>
        <taxon>Eubrachyura</taxon>
        <taxon>Portunoidea</taxon>
        <taxon>Portunidae</taxon>
        <taxon>Portuninae</taxon>
        <taxon>Portunus</taxon>
    </lineage>
</organism>
<dbReference type="AlphaFoldDB" id="A0A5B7IHX1"/>